<dbReference type="AlphaFoldDB" id="A0AA39Y3A2"/>
<feature type="region of interest" description="Disordered" evidence="1">
    <location>
        <begin position="1"/>
        <end position="133"/>
    </location>
</feature>
<feature type="compositionally biased region" description="Low complexity" evidence="1">
    <location>
        <begin position="176"/>
        <end position="198"/>
    </location>
</feature>
<proteinExistence type="predicted"/>
<evidence type="ECO:0000313" key="3">
    <source>
        <dbReference type="Proteomes" id="UP001174936"/>
    </source>
</evidence>
<protein>
    <submittedName>
        <fullName evidence="2">Uncharacterized protein</fullName>
    </submittedName>
</protein>
<accession>A0AA39Y3A2</accession>
<feature type="region of interest" description="Disordered" evidence="1">
    <location>
        <begin position="176"/>
        <end position="247"/>
    </location>
</feature>
<dbReference type="EMBL" id="JAULSV010000005">
    <property type="protein sequence ID" value="KAK0644097.1"/>
    <property type="molecule type" value="Genomic_DNA"/>
</dbReference>
<evidence type="ECO:0000313" key="2">
    <source>
        <dbReference type="EMBL" id="KAK0644097.1"/>
    </source>
</evidence>
<dbReference type="Proteomes" id="UP001174936">
    <property type="component" value="Unassembled WGS sequence"/>
</dbReference>
<reference evidence="2" key="1">
    <citation type="submission" date="2023-06" db="EMBL/GenBank/DDBJ databases">
        <title>Genome-scale phylogeny and comparative genomics of the fungal order Sordariales.</title>
        <authorList>
            <consortium name="Lawrence Berkeley National Laboratory"/>
            <person name="Hensen N."/>
            <person name="Bonometti L."/>
            <person name="Westerberg I."/>
            <person name="Brannstrom I.O."/>
            <person name="Guillou S."/>
            <person name="Cros-Aarteil S."/>
            <person name="Calhoun S."/>
            <person name="Haridas S."/>
            <person name="Kuo A."/>
            <person name="Mondo S."/>
            <person name="Pangilinan J."/>
            <person name="Riley R."/>
            <person name="Labutti K."/>
            <person name="Andreopoulos B."/>
            <person name="Lipzen A."/>
            <person name="Chen C."/>
            <person name="Yanf M."/>
            <person name="Daum C."/>
            <person name="Ng V."/>
            <person name="Clum A."/>
            <person name="Steindorff A."/>
            <person name="Ohm R."/>
            <person name="Martin F."/>
            <person name="Silar P."/>
            <person name="Natvig D."/>
            <person name="Lalanne C."/>
            <person name="Gautier V."/>
            <person name="Ament-Velasquez S.L."/>
            <person name="Kruys A."/>
            <person name="Hutchinson M.I."/>
            <person name="Powell A.J."/>
            <person name="Barry K."/>
            <person name="Miller A.N."/>
            <person name="Grigoriev I.V."/>
            <person name="Debuchy R."/>
            <person name="Gladieux P."/>
            <person name="Thoren M.H."/>
            <person name="Johannesson H."/>
        </authorList>
    </citation>
    <scope>NUCLEOTIDE SEQUENCE</scope>
    <source>
        <strain evidence="2">SMH2532-1</strain>
    </source>
</reference>
<keyword evidence="3" id="KW-1185">Reference proteome</keyword>
<feature type="region of interest" description="Disordered" evidence="1">
    <location>
        <begin position="149"/>
        <end position="168"/>
    </location>
</feature>
<feature type="compositionally biased region" description="Basic and acidic residues" evidence="1">
    <location>
        <begin position="1"/>
        <end position="25"/>
    </location>
</feature>
<feature type="compositionally biased region" description="Basic and acidic residues" evidence="1">
    <location>
        <begin position="62"/>
        <end position="80"/>
    </location>
</feature>
<name>A0AA39Y3A2_9PEZI</name>
<gene>
    <name evidence="2" type="ORF">B0T16DRAFT_460181</name>
</gene>
<feature type="compositionally biased region" description="Basic and acidic residues" evidence="1">
    <location>
        <begin position="91"/>
        <end position="109"/>
    </location>
</feature>
<sequence>MSRREHRERSSSHPERRESQSDARSSRQKHSRSSAARGNESSTGASHRNSSHHGRSSVQESAHAKYDEKFILRQTQDRGNDAFVRSKHRRSEPWMWKEEIPECDNRESEYSEGEGGGEKADHDRETTEFRRNGMSKSSRFLAWSAGLHNGTVKKKTKDANGNPLPVPSFLHYAAGVRAGPARRSSRRSSSIEAAASSESTHEKQHQPPQGGSDEESDVPREHESAGGNRPFIDSYNREDGVIEDGYL</sequence>
<evidence type="ECO:0000256" key="1">
    <source>
        <dbReference type="SAM" id="MobiDB-lite"/>
    </source>
</evidence>
<comment type="caution">
    <text evidence="2">The sequence shown here is derived from an EMBL/GenBank/DDBJ whole genome shotgun (WGS) entry which is preliminary data.</text>
</comment>
<feature type="compositionally biased region" description="Basic and acidic residues" evidence="1">
    <location>
        <begin position="116"/>
        <end position="131"/>
    </location>
</feature>
<organism evidence="2 3">
    <name type="scientific">Cercophora newfieldiana</name>
    <dbReference type="NCBI Taxonomy" id="92897"/>
    <lineage>
        <taxon>Eukaryota</taxon>
        <taxon>Fungi</taxon>
        <taxon>Dikarya</taxon>
        <taxon>Ascomycota</taxon>
        <taxon>Pezizomycotina</taxon>
        <taxon>Sordariomycetes</taxon>
        <taxon>Sordariomycetidae</taxon>
        <taxon>Sordariales</taxon>
        <taxon>Lasiosphaeriaceae</taxon>
        <taxon>Cercophora</taxon>
    </lineage>
</organism>
<feature type="compositionally biased region" description="Polar residues" evidence="1">
    <location>
        <begin position="33"/>
        <end position="45"/>
    </location>
</feature>